<organism evidence="2 3">
    <name type="scientific">Streptomyces violascens</name>
    <dbReference type="NCBI Taxonomy" id="67381"/>
    <lineage>
        <taxon>Bacteria</taxon>
        <taxon>Bacillati</taxon>
        <taxon>Actinomycetota</taxon>
        <taxon>Actinomycetes</taxon>
        <taxon>Kitasatosporales</taxon>
        <taxon>Streptomycetaceae</taxon>
        <taxon>Streptomyces</taxon>
    </lineage>
</organism>
<dbReference type="EMBL" id="BNDY01000002">
    <property type="protein sequence ID" value="GHI36407.1"/>
    <property type="molecule type" value="Genomic_DNA"/>
</dbReference>
<evidence type="ECO:0008006" key="4">
    <source>
        <dbReference type="Google" id="ProtNLM"/>
    </source>
</evidence>
<accession>A0ABQ3QGN0</accession>
<protein>
    <recommendedName>
        <fullName evidence="4">WXG100 family type VII secretion target</fullName>
    </recommendedName>
</protein>
<evidence type="ECO:0000313" key="2">
    <source>
        <dbReference type="EMBL" id="GHI36407.1"/>
    </source>
</evidence>
<gene>
    <name evidence="2" type="ORF">Sviol_08150</name>
</gene>
<comment type="caution">
    <text evidence="2">The sequence shown here is derived from an EMBL/GenBank/DDBJ whole genome shotgun (WGS) entry which is preliminary data.</text>
</comment>
<name>A0ABQ3QGN0_9ACTN</name>
<feature type="region of interest" description="Disordered" evidence="1">
    <location>
        <begin position="439"/>
        <end position="477"/>
    </location>
</feature>
<proteinExistence type="predicted"/>
<evidence type="ECO:0000256" key="1">
    <source>
        <dbReference type="SAM" id="MobiDB-lite"/>
    </source>
</evidence>
<dbReference type="RefSeq" id="WP_189960378.1">
    <property type="nucleotide sequence ID" value="NZ_BMUA01000001.1"/>
</dbReference>
<evidence type="ECO:0000313" key="3">
    <source>
        <dbReference type="Proteomes" id="UP001050808"/>
    </source>
</evidence>
<feature type="compositionally biased region" description="Basic and acidic residues" evidence="1">
    <location>
        <begin position="461"/>
        <end position="477"/>
    </location>
</feature>
<dbReference type="Proteomes" id="UP001050808">
    <property type="component" value="Unassembled WGS sequence"/>
</dbReference>
<sequence>MNYRDLLEVDLGKLGSAVATWEQAVKHLDALAKDAQDGLKAKADSARWAGLNASVTREFVDKTAKECTDLHSEAKSIWSVLDDAHTELAGLQRNAKKLDAEAQKAGFLVVDGDHGSVKVMPAMCTVDGKEEGQKAKDLMQWYADTLTDVVRHASEIDAAVVRALQKSHGDDPFNAGHATYTSLDEDMVPRATKLAELGDEANAEQRGELRRLWQSLSPEARAELWSQHKDDLISAGILGVQVKQVAPDDGSGPYDVEDPSAHDYWILAEAKAMAAGGDVIGNTDAARNMDHYLRGMGTTLDLDVDRMLQDDAQLRLTTEQGVQDNREEWRKEALEAFRKSGGKPVSIPVESNGIGYTHSDRNWFLAVGSANTNTTGVVTVVPGDDGKPKIGLDYRVNVWDRYNWDPGKSTQIGPTTMTDADMARLHRTGLAKEFDMRGSGTVQHYDLGNDDPGPLPAPADPGRDGTRTDLGRDGDAR</sequence>
<reference evidence="2" key="1">
    <citation type="submission" date="2024-05" db="EMBL/GenBank/DDBJ databases">
        <title>Whole genome shotgun sequence of Streptomyces violascens NBRC 12920.</title>
        <authorList>
            <person name="Komaki H."/>
            <person name="Tamura T."/>
        </authorList>
    </citation>
    <scope>NUCLEOTIDE SEQUENCE</scope>
    <source>
        <strain evidence="2">NBRC 12920</strain>
    </source>
</reference>
<keyword evidence="3" id="KW-1185">Reference proteome</keyword>